<dbReference type="PANTHER" id="PTHR48083:SF28">
    <property type="entry name" value="ACYL-COA DEHYDROGENASE FAMILY PROTEIN (AFU_ORTHOLOGUE AFUA_6G10880)-RELATED"/>
    <property type="match status" value="1"/>
</dbReference>
<dbReference type="Gene3D" id="1.20.140.10">
    <property type="entry name" value="Butyryl-CoA Dehydrogenase, subunit A, domain 3"/>
    <property type="match status" value="1"/>
</dbReference>
<dbReference type="InterPro" id="IPR050741">
    <property type="entry name" value="Acyl-CoA_dehydrogenase"/>
</dbReference>
<dbReference type="InterPro" id="IPR013786">
    <property type="entry name" value="AcylCoA_DH/ox_N"/>
</dbReference>
<evidence type="ECO:0000259" key="8">
    <source>
        <dbReference type="Pfam" id="PF02770"/>
    </source>
</evidence>
<dbReference type="Proteomes" id="UP001595872">
    <property type="component" value="Unassembled WGS sequence"/>
</dbReference>
<dbReference type="PROSITE" id="PS00073">
    <property type="entry name" value="ACYL_COA_DH_2"/>
    <property type="match status" value="1"/>
</dbReference>
<feature type="domain" description="Acyl-CoA oxidase/dehydrogenase middle" evidence="8">
    <location>
        <begin position="125"/>
        <end position="219"/>
    </location>
</feature>
<dbReference type="InterPro" id="IPR006091">
    <property type="entry name" value="Acyl-CoA_Oxase/DH_mid-dom"/>
</dbReference>
<dbReference type="Pfam" id="PF02770">
    <property type="entry name" value="Acyl-CoA_dh_M"/>
    <property type="match status" value="1"/>
</dbReference>
<proteinExistence type="inferred from homology"/>
<name>A0ABV9U3H4_9ACTN</name>
<dbReference type="Gene3D" id="2.40.110.10">
    <property type="entry name" value="Butyryl-CoA Dehydrogenase, subunit A, domain 2"/>
    <property type="match status" value="1"/>
</dbReference>
<dbReference type="InterPro" id="IPR036250">
    <property type="entry name" value="AcylCo_DH-like_C"/>
</dbReference>
<dbReference type="EMBL" id="JBHSIT010000006">
    <property type="protein sequence ID" value="MFC4910110.1"/>
    <property type="molecule type" value="Genomic_DNA"/>
</dbReference>
<dbReference type="InterPro" id="IPR009075">
    <property type="entry name" value="AcylCo_DH/oxidase_C"/>
</dbReference>
<dbReference type="PANTHER" id="PTHR48083">
    <property type="entry name" value="MEDIUM-CHAIN SPECIFIC ACYL-COA DEHYDROGENASE, MITOCHONDRIAL-RELATED"/>
    <property type="match status" value="1"/>
</dbReference>
<dbReference type="InterPro" id="IPR046373">
    <property type="entry name" value="Acyl-CoA_Oxase/DH_mid-dom_sf"/>
</dbReference>
<dbReference type="Pfam" id="PF00441">
    <property type="entry name" value="Acyl-CoA_dh_1"/>
    <property type="match status" value="1"/>
</dbReference>
<comment type="cofactor">
    <cofactor evidence="1 6">
        <name>FAD</name>
        <dbReference type="ChEBI" id="CHEBI:57692"/>
    </cofactor>
</comment>
<comment type="similarity">
    <text evidence="2 6">Belongs to the acyl-CoA dehydrogenase family.</text>
</comment>
<gene>
    <name evidence="10" type="ORF">ACFPCY_22535</name>
</gene>
<dbReference type="InterPro" id="IPR006089">
    <property type="entry name" value="Acyl-CoA_DH_CS"/>
</dbReference>
<dbReference type="SUPFAM" id="SSF56645">
    <property type="entry name" value="Acyl-CoA dehydrogenase NM domain-like"/>
    <property type="match status" value="1"/>
</dbReference>
<keyword evidence="3 6" id="KW-0285">Flavoprotein</keyword>
<keyword evidence="4 6" id="KW-0274">FAD</keyword>
<dbReference type="InterPro" id="IPR009100">
    <property type="entry name" value="AcylCoA_DH/oxidase_NM_dom_sf"/>
</dbReference>
<dbReference type="Pfam" id="PF02771">
    <property type="entry name" value="Acyl-CoA_dh_N"/>
    <property type="match status" value="1"/>
</dbReference>
<sequence>MAEDQWSTPERVALRKMVRDFTEREVLPHLDEWEEAGELPRALHRRAAEAGLLGVGFPESAGGQGGSVVDALIATEEMILAGGSGGLVASLFTHGIAIPHIVLSGDADLIARFAAPTLAGEKIGALGVTEPDAGSDVANLRTTAVRDGDSYVVNGSKLYITSGVRADFVTTAVRTGGPGFGGISLLVIEKGTPGFTVSRSLRKMGWLCSDTAELSFSDVRVPVANLVGEENSGFVQIVQNFVAERLSLAVQAYAHAQRCLDLTMRWVRDRETFGRPLSSRQLVRHRIAEMARQVDVARVYTRHVADRHAAGEDVFTEMAYAKNTAVLACENVVNEAVQLHGGMGYLRESEVERHYRDVRILGIGGGTNEIMNEIVAKRLGL</sequence>
<dbReference type="RefSeq" id="WP_378258154.1">
    <property type="nucleotide sequence ID" value="NZ_JBHSIT010000006.1"/>
</dbReference>
<evidence type="ECO:0000313" key="10">
    <source>
        <dbReference type="EMBL" id="MFC4910110.1"/>
    </source>
</evidence>
<evidence type="ECO:0000256" key="5">
    <source>
        <dbReference type="ARBA" id="ARBA00023002"/>
    </source>
</evidence>
<comment type="caution">
    <text evidence="10">The sequence shown here is derived from an EMBL/GenBank/DDBJ whole genome shotgun (WGS) entry which is preliminary data.</text>
</comment>
<evidence type="ECO:0000256" key="2">
    <source>
        <dbReference type="ARBA" id="ARBA00009347"/>
    </source>
</evidence>
<dbReference type="PIRSF" id="PIRSF016578">
    <property type="entry name" value="HsaA"/>
    <property type="match status" value="1"/>
</dbReference>
<evidence type="ECO:0000259" key="9">
    <source>
        <dbReference type="Pfam" id="PF02771"/>
    </source>
</evidence>
<evidence type="ECO:0000256" key="4">
    <source>
        <dbReference type="ARBA" id="ARBA00022827"/>
    </source>
</evidence>
<organism evidence="10 11">
    <name type="scientific">Actinomadura gamaensis</name>
    <dbReference type="NCBI Taxonomy" id="1763541"/>
    <lineage>
        <taxon>Bacteria</taxon>
        <taxon>Bacillati</taxon>
        <taxon>Actinomycetota</taxon>
        <taxon>Actinomycetes</taxon>
        <taxon>Streptosporangiales</taxon>
        <taxon>Thermomonosporaceae</taxon>
        <taxon>Actinomadura</taxon>
    </lineage>
</organism>
<evidence type="ECO:0000256" key="3">
    <source>
        <dbReference type="ARBA" id="ARBA00022630"/>
    </source>
</evidence>
<dbReference type="Gene3D" id="1.10.540.10">
    <property type="entry name" value="Acyl-CoA dehydrogenase/oxidase, N-terminal domain"/>
    <property type="match status" value="1"/>
</dbReference>
<dbReference type="InterPro" id="IPR037069">
    <property type="entry name" value="AcylCoA_DH/ox_N_sf"/>
</dbReference>
<reference evidence="11" key="1">
    <citation type="journal article" date="2019" name="Int. J. Syst. Evol. Microbiol.">
        <title>The Global Catalogue of Microorganisms (GCM) 10K type strain sequencing project: providing services to taxonomists for standard genome sequencing and annotation.</title>
        <authorList>
            <consortium name="The Broad Institute Genomics Platform"/>
            <consortium name="The Broad Institute Genome Sequencing Center for Infectious Disease"/>
            <person name="Wu L."/>
            <person name="Ma J."/>
        </authorList>
    </citation>
    <scope>NUCLEOTIDE SEQUENCE [LARGE SCALE GENOMIC DNA]</scope>
    <source>
        <strain evidence="11">KLKA75</strain>
    </source>
</reference>
<evidence type="ECO:0000313" key="11">
    <source>
        <dbReference type="Proteomes" id="UP001595872"/>
    </source>
</evidence>
<evidence type="ECO:0000256" key="6">
    <source>
        <dbReference type="RuleBase" id="RU362125"/>
    </source>
</evidence>
<dbReference type="SUPFAM" id="SSF47203">
    <property type="entry name" value="Acyl-CoA dehydrogenase C-terminal domain-like"/>
    <property type="match status" value="1"/>
</dbReference>
<feature type="domain" description="Acyl-CoA dehydrogenase/oxidase C-terminal" evidence="7">
    <location>
        <begin position="231"/>
        <end position="379"/>
    </location>
</feature>
<evidence type="ECO:0000256" key="1">
    <source>
        <dbReference type="ARBA" id="ARBA00001974"/>
    </source>
</evidence>
<protein>
    <submittedName>
        <fullName evidence="10">Acyl-CoA dehydrogenase family protein</fullName>
    </submittedName>
</protein>
<keyword evidence="5 6" id="KW-0560">Oxidoreductase</keyword>
<keyword evidence="11" id="KW-1185">Reference proteome</keyword>
<evidence type="ECO:0000259" key="7">
    <source>
        <dbReference type="Pfam" id="PF00441"/>
    </source>
</evidence>
<accession>A0ABV9U3H4</accession>
<feature type="domain" description="Acyl-CoA dehydrogenase/oxidase N-terminal" evidence="9">
    <location>
        <begin position="8"/>
        <end position="121"/>
    </location>
</feature>